<name>A0A8J3WRN3_9ACTN</name>
<evidence type="ECO:0000313" key="4">
    <source>
        <dbReference type="Proteomes" id="UP000634476"/>
    </source>
</evidence>
<feature type="compositionally biased region" description="Gly residues" evidence="1">
    <location>
        <begin position="26"/>
        <end position="38"/>
    </location>
</feature>
<dbReference type="GO" id="GO:0006950">
    <property type="term" value="P:response to stress"/>
    <property type="evidence" value="ECO:0007669"/>
    <property type="project" value="TreeGrafter"/>
</dbReference>
<dbReference type="PROSITE" id="PS50995">
    <property type="entry name" value="HTH_MARR_2"/>
    <property type="match status" value="1"/>
</dbReference>
<sequence>MAETIFPGGGALRKTCPVETARSAGTGPGTRHGGGTPGGAEPQAGGEDPEGARTGSAETEGARTGSAETADGEPAGGVLEGGGAPGERADLRYAAYARDRLAAMPPPADPEAFELAYNLLQLAYLLVTDLEIRIHRPRGWTLPGFRLMFKLWLLGPTQPARLAEISAMSRSAMTNAVNTLQRDGLVERRPVPDDRRAVTVALTARGETAVQEAFAEQTRREQQWFAPLEPGERATLTALLARVLATRPSDAP</sequence>
<reference evidence="3" key="1">
    <citation type="submission" date="2021-01" db="EMBL/GenBank/DDBJ databases">
        <title>Whole genome shotgun sequence of Planobispora takensis NBRC 109077.</title>
        <authorList>
            <person name="Komaki H."/>
            <person name="Tamura T."/>
        </authorList>
    </citation>
    <scope>NUCLEOTIDE SEQUENCE</scope>
    <source>
        <strain evidence="3">NBRC 109077</strain>
    </source>
</reference>
<dbReference type="InterPro" id="IPR039422">
    <property type="entry name" value="MarR/SlyA-like"/>
</dbReference>
<evidence type="ECO:0000259" key="2">
    <source>
        <dbReference type="PROSITE" id="PS50995"/>
    </source>
</evidence>
<dbReference type="Proteomes" id="UP000634476">
    <property type="component" value="Unassembled WGS sequence"/>
</dbReference>
<dbReference type="SUPFAM" id="SSF46785">
    <property type="entry name" value="Winged helix' DNA-binding domain"/>
    <property type="match status" value="1"/>
</dbReference>
<dbReference type="PANTHER" id="PTHR33164">
    <property type="entry name" value="TRANSCRIPTIONAL REGULATOR, MARR FAMILY"/>
    <property type="match status" value="1"/>
</dbReference>
<dbReference type="PANTHER" id="PTHR33164:SF43">
    <property type="entry name" value="HTH-TYPE TRANSCRIPTIONAL REPRESSOR YETL"/>
    <property type="match status" value="1"/>
</dbReference>
<dbReference type="PRINTS" id="PR00598">
    <property type="entry name" value="HTHMARR"/>
</dbReference>
<dbReference type="EMBL" id="BOOK01000001">
    <property type="protein sequence ID" value="GIH98312.1"/>
    <property type="molecule type" value="Genomic_DNA"/>
</dbReference>
<keyword evidence="4" id="KW-1185">Reference proteome</keyword>
<accession>A0A8J3WRN3</accession>
<dbReference type="Gene3D" id="1.10.10.10">
    <property type="entry name" value="Winged helix-like DNA-binding domain superfamily/Winged helix DNA-binding domain"/>
    <property type="match status" value="1"/>
</dbReference>
<dbReference type="InterPro" id="IPR000835">
    <property type="entry name" value="HTH_MarR-typ"/>
</dbReference>
<organism evidence="3 4">
    <name type="scientific">Planobispora takensis</name>
    <dbReference type="NCBI Taxonomy" id="1367882"/>
    <lineage>
        <taxon>Bacteria</taxon>
        <taxon>Bacillati</taxon>
        <taxon>Actinomycetota</taxon>
        <taxon>Actinomycetes</taxon>
        <taxon>Streptosporangiales</taxon>
        <taxon>Streptosporangiaceae</taxon>
        <taxon>Planobispora</taxon>
    </lineage>
</organism>
<proteinExistence type="predicted"/>
<dbReference type="InterPro" id="IPR036390">
    <property type="entry name" value="WH_DNA-bd_sf"/>
</dbReference>
<feature type="region of interest" description="Disordered" evidence="1">
    <location>
        <begin position="1"/>
        <end position="84"/>
    </location>
</feature>
<dbReference type="InterPro" id="IPR036388">
    <property type="entry name" value="WH-like_DNA-bd_sf"/>
</dbReference>
<feature type="compositionally biased region" description="Gly residues" evidence="1">
    <location>
        <begin position="74"/>
        <end position="84"/>
    </location>
</feature>
<dbReference type="AlphaFoldDB" id="A0A8J3WRN3"/>
<dbReference type="GO" id="GO:0003700">
    <property type="term" value="F:DNA-binding transcription factor activity"/>
    <property type="evidence" value="ECO:0007669"/>
    <property type="project" value="InterPro"/>
</dbReference>
<feature type="domain" description="HTH marR-type" evidence="2">
    <location>
        <begin position="112"/>
        <end position="245"/>
    </location>
</feature>
<evidence type="ECO:0000256" key="1">
    <source>
        <dbReference type="SAM" id="MobiDB-lite"/>
    </source>
</evidence>
<comment type="caution">
    <text evidence="3">The sequence shown here is derived from an EMBL/GenBank/DDBJ whole genome shotgun (WGS) entry which is preliminary data.</text>
</comment>
<evidence type="ECO:0000313" key="3">
    <source>
        <dbReference type="EMBL" id="GIH98312.1"/>
    </source>
</evidence>
<dbReference type="SMART" id="SM00347">
    <property type="entry name" value="HTH_MARR"/>
    <property type="match status" value="1"/>
</dbReference>
<gene>
    <name evidence="3" type="ORF">Pta02_03210</name>
</gene>
<protein>
    <recommendedName>
        <fullName evidence="2">HTH marR-type domain-containing protein</fullName>
    </recommendedName>
</protein>
<dbReference type="Pfam" id="PF01047">
    <property type="entry name" value="MarR"/>
    <property type="match status" value="1"/>
</dbReference>